<evidence type="ECO:0000313" key="3">
    <source>
        <dbReference type="Proteomes" id="UP001589627"/>
    </source>
</evidence>
<feature type="compositionally biased region" description="Basic and acidic residues" evidence="1">
    <location>
        <begin position="1"/>
        <end position="11"/>
    </location>
</feature>
<sequence>MVGDEGVRGDEAPGEGGPDADVDRLSREGPASHVAEEPERGAGYARPDRDRQDSRIAPPNTPTNRT</sequence>
<reference evidence="2 3" key="1">
    <citation type="submission" date="2024-09" db="EMBL/GenBank/DDBJ databases">
        <authorList>
            <person name="Sun Q."/>
            <person name="Mori K."/>
        </authorList>
    </citation>
    <scope>NUCLEOTIDE SEQUENCE [LARGE SCALE GENOMIC DNA]</scope>
    <source>
        <strain evidence="2 3">TBRC 0563</strain>
    </source>
</reference>
<dbReference type="RefSeq" id="WP_378195233.1">
    <property type="nucleotide sequence ID" value="NZ_JBHLZP010000015.1"/>
</dbReference>
<feature type="compositionally biased region" description="Basic and acidic residues" evidence="1">
    <location>
        <begin position="34"/>
        <end position="54"/>
    </location>
</feature>
<evidence type="ECO:0000256" key="1">
    <source>
        <dbReference type="SAM" id="MobiDB-lite"/>
    </source>
</evidence>
<feature type="region of interest" description="Disordered" evidence="1">
    <location>
        <begin position="1"/>
        <end position="66"/>
    </location>
</feature>
<comment type="caution">
    <text evidence="2">The sequence shown here is derived from an EMBL/GenBank/DDBJ whole genome shotgun (WGS) entry which is preliminary data.</text>
</comment>
<gene>
    <name evidence="2" type="ORF">ACFFNX_03975</name>
</gene>
<protein>
    <submittedName>
        <fullName evidence="2">Uncharacterized protein</fullName>
    </submittedName>
</protein>
<proteinExistence type="predicted"/>
<accession>A0ABV5Y8I7</accession>
<dbReference type="Proteomes" id="UP001589627">
    <property type="component" value="Unassembled WGS sequence"/>
</dbReference>
<keyword evidence="3" id="KW-1185">Reference proteome</keyword>
<dbReference type="EMBL" id="JBHLZP010000015">
    <property type="protein sequence ID" value="MFB9831341.1"/>
    <property type="molecule type" value="Genomic_DNA"/>
</dbReference>
<organism evidence="2 3">
    <name type="scientific">Actinoallomurus acaciae</name>
    <dbReference type="NCBI Taxonomy" id="502577"/>
    <lineage>
        <taxon>Bacteria</taxon>
        <taxon>Bacillati</taxon>
        <taxon>Actinomycetota</taxon>
        <taxon>Actinomycetes</taxon>
        <taxon>Streptosporangiales</taxon>
        <taxon>Thermomonosporaceae</taxon>
        <taxon>Actinoallomurus</taxon>
    </lineage>
</organism>
<evidence type="ECO:0000313" key="2">
    <source>
        <dbReference type="EMBL" id="MFB9831341.1"/>
    </source>
</evidence>
<name>A0ABV5Y8I7_9ACTN</name>